<evidence type="ECO:0000313" key="2">
    <source>
        <dbReference type="Proteomes" id="UP000326396"/>
    </source>
</evidence>
<protein>
    <submittedName>
        <fullName evidence="1">Uncharacterized protein</fullName>
    </submittedName>
</protein>
<evidence type="ECO:0000313" key="1">
    <source>
        <dbReference type="EMBL" id="KAD1469136.1"/>
    </source>
</evidence>
<dbReference type="OrthoDB" id="14535at2759"/>
<reference evidence="1 2" key="1">
    <citation type="submission" date="2019-05" db="EMBL/GenBank/DDBJ databases">
        <title>Mikania micrantha, genome provides insights into the molecular mechanism of rapid growth.</title>
        <authorList>
            <person name="Liu B."/>
        </authorList>
    </citation>
    <scope>NUCLEOTIDE SEQUENCE [LARGE SCALE GENOMIC DNA]</scope>
    <source>
        <strain evidence="1">NLD-2019</strain>
        <tissue evidence="1">Leaf</tissue>
    </source>
</reference>
<dbReference type="EMBL" id="SZYD01000743">
    <property type="protein sequence ID" value="KAD1469136.1"/>
    <property type="molecule type" value="Genomic_DNA"/>
</dbReference>
<organism evidence="1 2">
    <name type="scientific">Mikania micrantha</name>
    <name type="common">bitter vine</name>
    <dbReference type="NCBI Taxonomy" id="192012"/>
    <lineage>
        <taxon>Eukaryota</taxon>
        <taxon>Viridiplantae</taxon>
        <taxon>Streptophyta</taxon>
        <taxon>Embryophyta</taxon>
        <taxon>Tracheophyta</taxon>
        <taxon>Spermatophyta</taxon>
        <taxon>Magnoliopsida</taxon>
        <taxon>eudicotyledons</taxon>
        <taxon>Gunneridae</taxon>
        <taxon>Pentapetalae</taxon>
        <taxon>asterids</taxon>
        <taxon>campanulids</taxon>
        <taxon>Asterales</taxon>
        <taxon>Asteraceae</taxon>
        <taxon>Asteroideae</taxon>
        <taxon>Heliantheae alliance</taxon>
        <taxon>Eupatorieae</taxon>
        <taxon>Mikania</taxon>
    </lineage>
</organism>
<name>A0A5N6LGT3_9ASTR</name>
<sequence>MELNGRTEEATRCSNCDRNNRRLEIAEFGTTISVEAVIDMLLFKGIEELNNITEHSKQRHHIIGQYVVARMEKRKEMVDVERAKSCVSQCP</sequence>
<proteinExistence type="predicted"/>
<accession>A0A5N6LGT3</accession>
<gene>
    <name evidence="1" type="ORF">E3N88_42785</name>
</gene>
<comment type="caution">
    <text evidence="1">The sequence shown here is derived from an EMBL/GenBank/DDBJ whole genome shotgun (WGS) entry which is preliminary data.</text>
</comment>
<keyword evidence="2" id="KW-1185">Reference proteome</keyword>
<dbReference type="Proteomes" id="UP000326396">
    <property type="component" value="Unassembled WGS sequence"/>
</dbReference>
<dbReference type="AlphaFoldDB" id="A0A5N6LGT3"/>